<dbReference type="PROSITE" id="PS00107">
    <property type="entry name" value="PROTEIN_KINASE_ATP"/>
    <property type="match status" value="1"/>
</dbReference>
<name>A0AAV5CRB1_ELECO</name>
<dbReference type="InterPro" id="IPR011009">
    <property type="entry name" value="Kinase-like_dom_sf"/>
</dbReference>
<accession>A0AAV5CRB1</accession>
<evidence type="ECO:0000313" key="3">
    <source>
        <dbReference type="EMBL" id="GJN00153.1"/>
    </source>
</evidence>
<evidence type="ECO:0000313" key="5">
    <source>
        <dbReference type="Proteomes" id="UP001054889"/>
    </source>
</evidence>
<dbReference type="AlphaFoldDB" id="A0AAV5CRB1"/>
<keyword evidence="1" id="KW-0547">Nucleotide-binding</keyword>
<evidence type="ECO:0000313" key="4">
    <source>
        <dbReference type="EMBL" id="GJN00385.1"/>
    </source>
</evidence>
<reference evidence="4" key="2">
    <citation type="submission" date="2021-12" db="EMBL/GenBank/DDBJ databases">
        <title>Resequencing data analysis of finger millet.</title>
        <authorList>
            <person name="Hatakeyama M."/>
            <person name="Aluri S."/>
            <person name="Balachadran M.T."/>
            <person name="Sivarajan S.R."/>
            <person name="Poveda L."/>
            <person name="Shimizu-Inatsugi R."/>
            <person name="Schlapbach R."/>
            <person name="Sreeman S.M."/>
            <person name="Shimizu K.K."/>
        </authorList>
    </citation>
    <scope>NUCLEOTIDE SEQUENCE</scope>
</reference>
<dbReference type="PANTHER" id="PTHR45707">
    <property type="entry name" value="C2 CALCIUM/LIPID-BINDING PLANT PHOSPHORIBOSYLTRANSFERASE FAMILY PROTEIN"/>
    <property type="match status" value="1"/>
</dbReference>
<keyword evidence="1" id="KW-0067">ATP-binding</keyword>
<dbReference type="SUPFAM" id="SSF56112">
    <property type="entry name" value="Protein kinase-like (PK-like)"/>
    <property type="match status" value="1"/>
</dbReference>
<dbReference type="Pfam" id="PF00069">
    <property type="entry name" value="Pkinase"/>
    <property type="match status" value="1"/>
</dbReference>
<reference evidence="4" key="1">
    <citation type="journal article" date="2018" name="DNA Res.">
        <title>Multiple hybrid de novo genome assembly of finger millet, an orphan allotetraploid crop.</title>
        <authorList>
            <person name="Hatakeyama M."/>
            <person name="Aluri S."/>
            <person name="Balachadran M.T."/>
            <person name="Sivarajan S.R."/>
            <person name="Patrignani A."/>
            <person name="Gruter S."/>
            <person name="Poveda L."/>
            <person name="Shimizu-Inatsugi R."/>
            <person name="Baeten J."/>
            <person name="Francoijs K.J."/>
            <person name="Nataraja K.N."/>
            <person name="Reddy Y.A.N."/>
            <person name="Phadnis S."/>
            <person name="Ravikumar R.L."/>
            <person name="Schlapbach R."/>
            <person name="Sreeman S.M."/>
            <person name="Shimizu K.K."/>
        </authorList>
    </citation>
    <scope>NUCLEOTIDE SEQUENCE</scope>
</reference>
<comment type="caution">
    <text evidence="4">The sequence shown here is derived from an EMBL/GenBank/DDBJ whole genome shotgun (WGS) entry which is preliminary data.</text>
</comment>
<gene>
    <name evidence="4" type="primary">ga17564</name>
    <name evidence="3" type="synonym">ga17317</name>
    <name evidence="3" type="ORF">PR202_ga17317</name>
    <name evidence="4" type="ORF">PR202_ga17564</name>
</gene>
<evidence type="ECO:0000259" key="2">
    <source>
        <dbReference type="PROSITE" id="PS50011"/>
    </source>
</evidence>
<organism evidence="4 5">
    <name type="scientific">Eleusine coracana subsp. coracana</name>
    <dbReference type="NCBI Taxonomy" id="191504"/>
    <lineage>
        <taxon>Eukaryota</taxon>
        <taxon>Viridiplantae</taxon>
        <taxon>Streptophyta</taxon>
        <taxon>Embryophyta</taxon>
        <taxon>Tracheophyta</taxon>
        <taxon>Spermatophyta</taxon>
        <taxon>Magnoliopsida</taxon>
        <taxon>Liliopsida</taxon>
        <taxon>Poales</taxon>
        <taxon>Poaceae</taxon>
        <taxon>PACMAD clade</taxon>
        <taxon>Chloridoideae</taxon>
        <taxon>Cynodonteae</taxon>
        <taxon>Eleusininae</taxon>
        <taxon>Eleusine</taxon>
    </lineage>
</organism>
<dbReference type="EMBL" id="BQKI01000008">
    <property type="protein sequence ID" value="GJN00153.1"/>
    <property type="molecule type" value="Genomic_DNA"/>
</dbReference>
<dbReference type="PROSITE" id="PS50011">
    <property type="entry name" value="PROTEIN_KINASE_DOM"/>
    <property type="match status" value="1"/>
</dbReference>
<dbReference type="Gene3D" id="3.30.200.20">
    <property type="entry name" value="Phosphorylase Kinase, domain 1"/>
    <property type="match status" value="1"/>
</dbReference>
<dbReference type="SMART" id="SM00220">
    <property type="entry name" value="S_TKc"/>
    <property type="match status" value="1"/>
</dbReference>
<dbReference type="GO" id="GO:0005524">
    <property type="term" value="F:ATP binding"/>
    <property type="evidence" value="ECO:0007669"/>
    <property type="project" value="UniProtKB-UniRule"/>
</dbReference>
<evidence type="ECO:0000256" key="1">
    <source>
        <dbReference type="PROSITE-ProRule" id="PRU10141"/>
    </source>
</evidence>
<sequence length="182" mass="20345">MSLQMDAEGTMLNHLERMIDDENAEPIDLKLSLLEAITSNFSEDLKIGSGGFAAVYKGLLGNGKTVAVKKLYNTLDMKEKKYNEEVGCLMRVKNKNIVRFLGYCADTQGKMCDFGGKFVMADVRHRGYLAPESYDGVITLKSDIYSLGVIVQEILTGQKRISEMEEVSTLCMVLYDKGFTLR</sequence>
<dbReference type="InterPro" id="IPR017441">
    <property type="entry name" value="Protein_kinase_ATP_BS"/>
</dbReference>
<dbReference type="Gene3D" id="1.10.510.10">
    <property type="entry name" value="Transferase(Phosphotransferase) domain 1"/>
    <property type="match status" value="1"/>
</dbReference>
<feature type="binding site" evidence="1">
    <location>
        <position position="70"/>
    </location>
    <ligand>
        <name>ATP</name>
        <dbReference type="ChEBI" id="CHEBI:30616"/>
    </ligand>
</feature>
<dbReference type="FunFam" id="3.30.200.20:FF:000465">
    <property type="entry name" value="Cysteine-rich receptor-like protein kinase 6"/>
    <property type="match status" value="1"/>
</dbReference>
<dbReference type="PANTHER" id="PTHR45707:SF80">
    <property type="entry name" value="PROTEIN KINASE DOMAIN-CONTAINING PROTEIN"/>
    <property type="match status" value="1"/>
</dbReference>
<dbReference type="GO" id="GO:0004672">
    <property type="term" value="F:protein kinase activity"/>
    <property type="evidence" value="ECO:0007669"/>
    <property type="project" value="InterPro"/>
</dbReference>
<dbReference type="Proteomes" id="UP001054889">
    <property type="component" value="Unassembled WGS sequence"/>
</dbReference>
<keyword evidence="5" id="KW-1185">Reference proteome</keyword>
<dbReference type="InterPro" id="IPR000719">
    <property type="entry name" value="Prot_kinase_dom"/>
</dbReference>
<dbReference type="EMBL" id="BQKI01000008">
    <property type="protein sequence ID" value="GJN00385.1"/>
    <property type="molecule type" value="Genomic_DNA"/>
</dbReference>
<proteinExistence type="predicted"/>
<protein>
    <recommendedName>
        <fullName evidence="2">Protein kinase domain-containing protein</fullName>
    </recommendedName>
</protein>
<feature type="domain" description="Protein kinase" evidence="2">
    <location>
        <begin position="41"/>
        <end position="182"/>
    </location>
</feature>